<evidence type="ECO:0000313" key="10">
    <source>
        <dbReference type="EMBL" id="MBB5936739.1"/>
    </source>
</evidence>
<feature type="domain" description="ABC transporter" evidence="9">
    <location>
        <begin position="20"/>
        <end position="270"/>
    </location>
</feature>
<dbReference type="InterPro" id="IPR013563">
    <property type="entry name" value="Oligopep_ABC_C"/>
</dbReference>
<organism evidence="10 11">
    <name type="scientific">Streptomyces zagrosensis</name>
    <dbReference type="NCBI Taxonomy" id="1042984"/>
    <lineage>
        <taxon>Bacteria</taxon>
        <taxon>Bacillati</taxon>
        <taxon>Actinomycetota</taxon>
        <taxon>Actinomycetes</taxon>
        <taxon>Kitasatosporales</taxon>
        <taxon>Streptomycetaceae</taxon>
        <taxon>Streptomyces</taxon>
    </lineage>
</organism>
<dbReference type="GO" id="GO:0005886">
    <property type="term" value="C:plasma membrane"/>
    <property type="evidence" value="ECO:0007669"/>
    <property type="project" value="UniProtKB-SubCell"/>
</dbReference>
<dbReference type="InterPro" id="IPR027417">
    <property type="entry name" value="P-loop_NTPase"/>
</dbReference>
<dbReference type="GO" id="GO:0005524">
    <property type="term" value="F:ATP binding"/>
    <property type="evidence" value="ECO:0007669"/>
    <property type="project" value="UniProtKB-KW"/>
</dbReference>
<evidence type="ECO:0000256" key="8">
    <source>
        <dbReference type="SAM" id="MobiDB-lite"/>
    </source>
</evidence>
<dbReference type="InterPro" id="IPR017871">
    <property type="entry name" value="ABC_transporter-like_CS"/>
</dbReference>
<proteinExistence type="inferred from homology"/>
<comment type="caution">
    <text evidence="10">The sequence shown here is derived from an EMBL/GenBank/DDBJ whole genome shotgun (WGS) entry which is preliminary data.</text>
</comment>
<evidence type="ECO:0000256" key="7">
    <source>
        <dbReference type="ARBA" id="ARBA00023136"/>
    </source>
</evidence>
<evidence type="ECO:0000313" key="11">
    <source>
        <dbReference type="Proteomes" id="UP000588098"/>
    </source>
</evidence>
<evidence type="ECO:0000259" key="9">
    <source>
        <dbReference type="PROSITE" id="PS50893"/>
    </source>
</evidence>
<keyword evidence="5" id="KW-0547">Nucleotide-binding</keyword>
<dbReference type="GO" id="GO:0015833">
    <property type="term" value="P:peptide transport"/>
    <property type="evidence" value="ECO:0007669"/>
    <property type="project" value="InterPro"/>
</dbReference>
<accession>A0A7W9QAU3</accession>
<dbReference type="EMBL" id="JACHJL010000009">
    <property type="protein sequence ID" value="MBB5936739.1"/>
    <property type="molecule type" value="Genomic_DNA"/>
</dbReference>
<dbReference type="PROSITE" id="PS50893">
    <property type="entry name" value="ABC_TRANSPORTER_2"/>
    <property type="match status" value="1"/>
</dbReference>
<dbReference type="Gene3D" id="3.40.50.300">
    <property type="entry name" value="P-loop containing nucleotide triphosphate hydrolases"/>
    <property type="match status" value="1"/>
</dbReference>
<evidence type="ECO:0000256" key="1">
    <source>
        <dbReference type="ARBA" id="ARBA00004202"/>
    </source>
</evidence>
<comment type="subcellular location">
    <subcellularLocation>
        <location evidence="1">Cell membrane</location>
        <topology evidence="1">Peripheral membrane protein</topology>
    </subcellularLocation>
</comment>
<feature type="region of interest" description="Disordered" evidence="8">
    <location>
        <begin position="338"/>
        <end position="417"/>
    </location>
</feature>
<evidence type="ECO:0000256" key="5">
    <source>
        <dbReference type="ARBA" id="ARBA00022741"/>
    </source>
</evidence>
<dbReference type="RefSeq" id="WP_246494957.1">
    <property type="nucleotide sequence ID" value="NZ_JACHJL010000009.1"/>
</dbReference>
<dbReference type="InterPro" id="IPR003439">
    <property type="entry name" value="ABC_transporter-like_ATP-bd"/>
</dbReference>
<evidence type="ECO:0000256" key="6">
    <source>
        <dbReference type="ARBA" id="ARBA00022840"/>
    </source>
</evidence>
<evidence type="ECO:0000256" key="4">
    <source>
        <dbReference type="ARBA" id="ARBA00022475"/>
    </source>
</evidence>
<dbReference type="InterPro" id="IPR003593">
    <property type="entry name" value="AAA+_ATPase"/>
</dbReference>
<evidence type="ECO:0000256" key="3">
    <source>
        <dbReference type="ARBA" id="ARBA00022448"/>
    </source>
</evidence>
<evidence type="ECO:0000256" key="2">
    <source>
        <dbReference type="ARBA" id="ARBA00005417"/>
    </source>
</evidence>
<reference evidence="10 11" key="1">
    <citation type="submission" date="2020-08" db="EMBL/GenBank/DDBJ databases">
        <title>Genomic Encyclopedia of Type Strains, Phase III (KMG-III): the genomes of soil and plant-associated and newly described type strains.</title>
        <authorList>
            <person name="Whitman W."/>
        </authorList>
    </citation>
    <scope>NUCLEOTIDE SEQUENCE [LARGE SCALE GENOMIC DNA]</scope>
    <source>
        <strain evidence="10 11">CECT 8305</strain>
    </source>
</reference>
<dbReference type="PANTHER" id="PTHR43297">
    <property type="entry name" value="OLIGOPEPTIDE TRANSPORT ATP-BINDING PROTEIN APPD"/>
    <property type="match status" value="1"/>
</dbReference>
<dbReference type="CDD" id="cd03257">
    <property type="entry name" value="ABC_NikE_OppD_transporters"/>
    <property type="match status" value="1"/>
</dbReference>
<keyword evidence="6 10" id="KW-0067">ATP-binding</keyword>
<dbReference type="Pfam" id="PF00005">
    <property type="entry name" value="ABC_tran"/>
    <property type="match status" value="1"/>
</dbReference>
<dbReference type="GO" id="GO:0016887">
    <property type="term" value="F:ATP hydrolysis activity"/>
    <property type="evidence" value="ECO:0007669"/>
    <property type="project" value="InterPro"/>
</dbReference>
<gene>
    <name evidence="10" type="ORF">FHS42_003816</name>
</gene>
<dbReference type="SUPFAM" id="SSF52540">
    <property type="entry name" value="P-loop containing nucleoside triphosphate hydrolases"/>
    <property type="match status" value="1"/>
</dbReference>
<dbReference type="PANTHER" id="PTHR43297:SF2">
    <property type="entry name" value="DIPEPTIDE TRANSPORT ATP-BINDING PROTEIN DPPD"/>
    <property type="match status" value="1"/>
</dbReference>
<dbReference type="Proteomes" id="UP000588098">
    <property type="component" value="Unassembled WGS sequence"/>
</dbReference>
<sequence length="417" mass="43985">MTTLTKGAGAPAPRADGAYLSVRDLYVRFSTEDGTVKAVDGLSFDLERGTTLGIVGESGSGKSVTNLSVLGLHDPRTTTVQGHILLDGQELIGAGERTLERLRGNKMAMIFQDPLTALSPYYTVGRQIAEPYRKHTGASKREARRRAVEMLAKVGIPNPSLRVDDYPHQFSGGMRQRAMIAMALVCDPDLLIADEPTTALDVTVQAQILDLLGDLQQEFGSAIILITHDLGVVANTADDLLVMYAGRAVERGTVREVLRAPQHPYTWGLLDSMPSLITPVDIPLNPIPGSPPSLLAPPPGCPFHPRCAHTAEVGGNRCVTERPALPPGRGAACHLGPERAVSIRRGGPADTGTSRATRGDGDESNQVPPGGGLLKDQASGGPLQSQAGRPHEGQADRPVEGSASERPADDAGEGANP</sequence>
<comment type="similarity">
    <text evidence="2">Belongs to the ABC transporter superfamily.</text>
</comment>
<dbReference type="Pfam" id="PF08352">
    <property type="entry name" value="oligo_HPY"/>
    <property type="match status" value="1"/>
</dbReference>
<dbReference type="FunFam" id="3.40.50.300:FF:000016">
    <property type="entry name" value="Oligopeptide ABC transporter ATP-binding component"/>
    <property type="match status" value="1"/>
</dbReference>
<dbReference type="SMART" id="SM00382">
    <property type="entry name" value="AAA"/>
    <property type="match status" value="1"/>
</dbReference>
<keyword evidence="11" id="KW-1185">Reference proteome</keyword>
<name>A0A7W9QAU3_9ACTN</name>
<feature type="compositionally biased region" description="Basic and acidic residues" evidence="8">
    <location>
        <begin position="389"/>
        <end position="399"/>
    </location>
</feature>
<keyword evidence="3" id="KW-0813">Transport</keyword>
<dbReference type="AlphaFoldDB" id="A0A7W9QAU3"/>
<dbReference type="PROSITE" id="PS00211">
    <property type="entry name" value="ABC_TRANSPORTER_1"/>
    <property type="match status" value="1"/>
</dbReference>
<keyword evidence="7" id="KW-0472">Membrane</keyword>
<keyword evidence="4" id="KW-1003">Cell membrane</keyword>
<protein>
    <submittedName>
        <fullName evidence="10">Peptide/nickel transport system ATP-binding protein</fullName>
    </submittedName>
</protein>
<dbReference type="InterPro" id="IPR050388">
    <property type="entry name" value="ABC_Ni/Peptide_Import"/>
</dbReference>
<dbReference type="NCBIfam" id="TIGR01727">
    <property type="entry name" value="oligo_HPY"/>
    <property type="match status" value="1"/>
</dbReference>